<accession>A0ABD5BHV5</accession>
<organism evidence="1 2">
    <name type="scientific">Serratia marcescens</name>
    <dbReference type="NCBI Taxonomy" id="615"/>
    <lineage>
        <taxon>Bacteria</taxon>
        <taxon>Pseudomonadati</taxon>
        <taxon>Pseudomonadota</taxon>
        <taxon>Gammaproteobacteria</taxon>
        <taxon>Enterobacterales</taxon>
        <taxon>Yersiniaceae</taxon>
        <taxon>Serratia</taxon>
    </lineage>
</organism>
<comment type="caution">
    <text evidence="1">The sequence shown here is derived from an EMBL/GenBank/DDBJ whole genome shotgun (WGS) entry which is preliminary data.</text>
</comment>
<name>A0ABD5BHV5_SERMA</name>
<evidence type="ECO:0000313" key="2">
    <source>
        <dbReference type="Proteomes" id="UP001234811"/>
    </source>
</evidence>
<reference evidence="1 2" key="1">
    <citation type="submission" date="2023-07" db="EMBL/GenBank/DDBJ databases">
        <title>Pathogens genome sequencing project 196.</title>
        <authorList>
            <person name="Cao X."/>
        </authorList>
    </citation>
    <scope>NUCLEOTIDE SEQUENCE [LARGE SCALE GENOMIC DNA]</scope>
    <source>
        <strain evidence="1 2">SM41</strain>
    </source>
</reference>
<evidence type="ECO:0000313" key="1">
    <source>
        <dbReference type="EMBL" id="MDQ9556040.1"/>
    </source>
</evidence>
<dbReference type="AlphaFoldDB" id="A0ABD5BHV5"/>
<dbReference type="Proteomes" id="UP001234811">
    <property type="component" value="Unassembled WGS sequence"/>
</dbReference>
<protein>
    <recommendedName>
        <fullName evidence="3">HNH endonuclease</fullName>
    </recommendedName>
</protein>
<evidence type="ECO:0008006" key="3">
    <source>
        <dbReference type="Google" id="ProtNLM"/>
    </source>
</evidence>
<sequence>MGKGWDESMRAGRRDRIRKEVLHRCAGGPKPEPLDYRGCDGTHRSFYMKGWESVSPTDIAWQCQRYKEKYCVENKKRGVV</sequence>
<proteinExistence type="predicted"/>
<gene>
    <name evidence="1" type="ORF">RF091_11005</name>
</gene>
<dbReference type="EMBL" id="JAVIPQ010000156">
    <property type="protein sequence ID" value="MDQ9556040.1"/>
    <property type="molecule type" value="Genomic_DNA"/>
</dbReference>
<dbReference type="RefSeq" id="WP_094859762.1">
    <property type="nucleotide sequence ID" value="NZ_CP047682.1"/>
</dbReference>